<evidence type="ECO:0000256" key="6">
    <source>
        <dbReference type="ARBA" id="ARBA00022989"/>
    </source>
</evidence>
<evidence type="ECO:0000256" key="7">
    <source>
        <dbReference type="ARBA" id="ARBA00023136"/>
    </source>
</evidence>
<feature type="transmembrane region" description="Helical" evidence="9">
    <location>
        <begin position="21"/>
        <end position="43"/>
    </location>
</feature>
<evidence type="ECO:0000313" key="12">
    <source>
        <dbReference type="Proteomes" id="UP000184514"/>
    </source>
</evidence>
<feature type="transmembrane region" description="Helical" evidence="9">
    <location>
        <begin position="147"/>
        <end position="167"/>
    </location>
</feature>
<dbReference type="InterPro" id="IPR007387">
    <property type="entry name" value="TRAP_DctQ"/>
</dbReference>
<feature type="transmembrane region" description="Helical" evidence="9">
    <location>
        <begin position="94"/>
        <end position="117"/>
    </location>
</feature>
<comment type="subcellular location">
    <subcellularLocation>
        <location evidence="1 9">Cell inner membrane</location>
        <topology evidence="1 9">Multi-pass membrane protein</topology>
    </subcellularLocation>
</comment>
<organism evidence="11 12">
    <name type="scientific">Planktotalea frisia</name>
    <dbReference type="NCBI Taxonomy" id="696762"/>
    <lineage>
        <taxon>Bacteria</taxon>
        <taxon>Pseudomonadati</taxon>
        <taxon>Pseudomonadota</taxon>
        <taxon>Alphaproteobacteria</taxon>
        <taxon>Rhodobacterales</taxon>
        <taxon>Paracoccaceae</taxon>
        <taxon>Planktotalea</taxon>
    </lineage>
</organism>
<evidence type="ECO:0000256" key="4">
    <source>
        <dbReference type="ARBA" id="ARBA00022519"/>
    </source>
</evidence>
<protein>
    <recommendedName>
        <fullName evidence="9">TRAP transporter small permease protein</fullName>
    </recommendedName>
</protein>
<evidence type="ECO:0000256" key="2">
    <source>
        <dbReference type="ARBA" id="ARBA00022448"/>
    </source>
</evidence>
<evidence type="ECO:0000256" key="9">
    <source>
        <dbReference type="RuleBase" id="RU369079"/>
    </source>
</evidence>
<comment type="caution">
    <text evidence="11">The sequence shown here is derived from an EMBL/GenBank/DDBJ whole genome shotgun (WGS) entry which is preliminary data.</text>
</comment>
<dbReference type="GO" id="GO:0022857">
    <property type="term" value="F:transmembrane transporter activity"/>
    <property type="evidence" value="ECO:0007669"/>
    <property type="project" value="UniProtKB-UniRule"/>
</dbReference>
<feature type="domain" description="Tripartite ATP-independent periplasmic transporters DctQ component" evidence="10">
    <location>
        <begin position="33"/>
        <end position="174"/>
    </location>
</feature>
<evidence type="ECO:0000256" key="3">
    <source>
        <dbReference type="ARBA" id="ARBA00022475"/>
    </source>
</evidence>
<dbReference type="InterPro" id="IPR055348">
    <property type="entry name" value="DctQ"/>
</dbReference>
<comment type="subunit">
    <text evidence="9">The complex comprises the extracytoplasmic solute receptor protein and the two transmembrane proteins.</text>
</comment>
<dbReference type="AlphaFoldDB" id="A0A1L9P205"/>
<accession>A0A1L9P205</accession>
<evidence type="ECO:0000256" key="1">
    <source>
        <dbReference type="ARBA" id="ARBA00004429"/>
    </source>
</evidence>
<dbReference type="Pfam" id="PF04290">
    <property type="entry name" value="DctQ"/>
    <property type="match status" value="1"/>
</dbReference>
<dbReference type="GO" id="GO:0005886">
    <property type="term" value="C:plasma membrane"/>
    <property type="evidence" value="ECO:0007669"/>
    <property type="project" value="UniProtKB-SubCell"/>
</dbReference>
<dbReference type="PANTHER" id="PTHR35011:SF2">
    <property type="entry name" value="2,3-DIKETO-L-GULONATE TRAP TRANSPORTER SMALL PERMEASE PROTEIN YIAM"/>
    <property type="match status" value="1"/>
</dbReference>
<keyword evidence="2 9" id="KW-0813">Transport</keyword>
<dbReference type="EMBL" id="MLCB01000013">
    <property type="protein sequence ID" value="OJI95580.1"/>
    <property type="molecule type" value="Genomic_DNA"/>
</dbReference>
<dbReference type="GO" id="GO:0015740">
    <property type="term" value="P:C4-dicarboxylate transport"/>
    <property type="evidence" value="ECO:0007669"/>
    <property type="project" value="TreeGrafter"/>
</dbReference>
<gene>
    <name evidence="11" type="ORF">PFRI_01680</name>
</gene>
<dbReference type="OrthoDB" id="4964541at2"/>
<evidence type="ECO:0000256" key="5">
    <source>
        <dbReference type="ARBA" id="ARBA00022692"/>
    </source>
</evidence>
<comment type="similarity">
    <text evidence="8 9">Belongs to the TRAP transporter small permease family.</text>
</comment>
<keyword evidence="6 9" id="KW-1133">Transmembrane helix</keyword>
<keyword evidence="3" id="KW-1003">Cell membrane</keyword>
<evidence type="ECO:0000259" key="10">
    <source>
        <dbReference type="Pfam" id="PF04290"/>
    </source>
</evidence>
<evidence type="ECO:0000313" key="11">
    <source>
        <dbReference type="EMBL" id="OJI95580.1"/>
    </source>
</evidence>
<feature type="transmembrane region" description="Helical" evidence="9">
    <location>
        <begin position="63"/>
        <end position="82"/>
    </location>
</feature>
<name>A0A1L9P205_9RHOB</name>
<sequence length="196" mass="21732">MGLLKWLLMPFQIFNDLVLPVGRGLAVLCIALMVVCILIQVFFRYVLNNALPWPDEAARFLMLWMTGFIAPSAYRVGGFVAIDMFERALPRAAAAIVSLFLLGTSLLVLITAVQLGMDHSSGMSWNFKSATLWVPLDWVGGKSFKLALAWMYMSLLVGFILLTIVNIELILRSLITLTGGDSSLKPLSAEEYVWAE</sequence>
<keyword evidence="12" id="KW-1185">Reference proteome</keyword>
<dbReference type="Proteomes" id="UP000184514">
    <property type="component" value="Unassembled WGS sequence"/>
</dbReference>
<evidence type="ECO:0000256" key="8">
    <source>
        <dbReference type="ARBA" id="ARBA00038436"/>
    </source>
</evidence>
<reference evidence="11 12" key="1">
    <citation type="submission" date="2016-10" db="EMBL/GenBank/DDBJ databases">
        <title>Genome sequence of Planktotalea frisia SH6-1.</title>
        <authorList>
            <person name="Poehlein A."/>
            <person name="Bakenhus I."/>
            <person name="Voget S."/>
            <person name="Brinkhoff T."/>
            <person name="Simon M."/>
        </authorList>
    </citation>
    <scope>NUCLEOTIDE SEQUENCE [LARGE SCALE GENOMIC DNA]</scope>
    <source>
        <strain evidence="11 12">SH6-1</strain>
    </source>
</reference>
<keyword evidence="7 9" id="KW-0472">Membrane</keyword>
<keyword evidence="5 9" id="KW-0812">Transmembrane</keyword>
<keyword evidence="4 9" id="KW-0997">Cell inner membrane</keyword>
<dbReference type="PANTHER" id="PTHR35011">
    <property type="entry name" value="2,3-DIKETO-L-GULONATE TRAP TRANSPORTER SMALL PERMEASE PROTEIN YIAM"/>
    <property type="match status" value="1"/>
</dbReference>
<proteinExistence type="inferred from homology"/>
<dbReference type="RefSeq" id="WP_072628878.1">
    <property type="nucleotide sequence ID" value="NZ_MLCB01000013.1"/>
</dbReference>
<comment type="function">
    <text evidence="9">Part of the tripartite ATP-independent periplasmic (TRAP) transport system.</text>
</comment>
<dbReference type="STRING" id="696762.PFRI_01680"/>